<accession>I3EDY8</accession>
<dbReference type="HOGENOM" id="CLU_2886316_0_0_1"/>
<dbReference type="EMBL" id="GL870882">
    <property type="protein sequence ID" value="EIJ87435.1"/>
    <property type="molecule type" value="Genomic_DNA"/>
</dbReference>
<gene>
    <name evidence="1" type="ORF">NEQG_02316</name>
</gene>
<dbReference type="VEuPathDB" id="MicrosporidiaDB:NEQG_02316"/>
<reference evidence="1" key="1">
    <citation type="submission" date="2011-01" db="EMBL/GenBank/DDBJ databases">
        <title>The Genome Sequence of Nematocida parisii strain ERTm3.</title>
        <authorList>
            <consortium name="The Broad Institute Genome Sequencing Platform"/>
            <consortium name="The Broad Institute Genome Sequencing Center for Infectious Disease"/>
            <person name="Cuomo C."/>
            <person name="Troemel E."/>
            <person name="Young S.K."/>
            <person name="Zeng Q."/>
            <person name="Gargeya S."/>
            <person name="Fitzgerald M."/>
            <person name="Haas B."/>
            <person name="Abouelleil A."/>
            <person name="Alvarado L."/>
            <person name="Arachchi H.M."/>
            <person name="Berlin A."/>
            <person name="Chapman S.B."/>
            <person name="Gearin G."/>
            <person name="Goldberg J."/>
            <person name="Griggs A."/>
            <person name="Gujja S."/>
            <person name="Hansen M."/>
            <person name="Heiman D."/>
            <person name="Howarth C."/>
            <person name="Larimer J."/>
            <person name="Lui A."/>
            <person name="MacDonald P.J.P."/>
            <person name="McCowen C."/>
            <person name="Montmayeur A."/>
            <person name="Murphy C."/>
            <person name="Neiman D."/>
            <person name="Pearson M."/>
            <person name="Priest M."/>
            <person name="Roberts A."/>
            <person name="Saif S."/>
            <person name="Shea T."/>
            <person name="Sisk P."/>
            <person name="Stolte C."/>
            <person name="Sykes S."/>
            <person name="Wortman J."/>
            <person name="Nusbaum C."/>
            <person name="Birren B."/>
        </authorList>
    </citation>
    <scope>NUCLEOTIDE SEQUENCE</scope>
    <source>
        <strain evidence="1">ERTm3</strain>
    </source>
</reference>
<keyword evidence="2" id="KW-1185">Reference proteome</keyword>
<name>I3EDY8_NEMP3</name>
<dbReference type="InParanoid" id="I3EDY8"/>
<evidence type="ECO:0000313" key="2">
    <source>
        <dbReference type="Proteomes" id="UP000002872"/>
    </source>
</evidence>
<protein>
    <submittedName>
        <fullName evidence="1">Uncharacterized protein</fullName>
    </submittedName>
</protein>
<dbReference type="AlphaFoldDB" id="I3EDY8"/>
<organism evidence="1 2">
    <name type="scientific">Nematocida parisii (strain ERTm3)</name>
    <name type="common">Nematode killer fungus</name>
    <dbReference type="NCBI Taxonomy" id="935791"/>
    <lineage>
        <taxon>Eukaryota</taxon>
        <taxon>Fungi</taxon>
        <taxon>Fungi incertae sedis</taxon>
        <taxon>Microsporidia</taxon>
        <taxon>Nematocida</taxon>
    </lineage>
</organism>
<proteinExistence type="predicted"/>
<evidence type="ECO:0000313" key="1">
    <source>
        <dbReference type="EMBL" id="EIJ87435.1"/>
    </source>
</evidence>
<sequence length="63" mass="7399">MPHEKLLFYTGIPQKFNLYENLVNISYINSTFSWVKMIFGVFTVRCMCLYCHAQSTDNILINS</sequence>
<dbReference type="Proteomes" id="UP000002872">
    <property type="component" value="Unassembled WGS sequence"/>
</dbReference>